<evidence type="ECO:0000259" key="2">
    <source>
        <dbReference type="Pfam" id="PF00026"/>
    </source>
</evidence>
<dbReference type="SUPFAM" id="SSF50630">
    <property type="entry name" value="Acid proteases"/>
    <property type="match status" value="1"/>
</dbReference>
<dbReference type="GO" id="GO:0004190">
    <property type="term" value="F:aspartic-type endopeptidase activity"/>
    <property type="evidence" value="ECO:0007669"/>
    <property type="project" value="InterPro"/>
</dbReference>
<feature type="domain" description="Peptidase A1" evidence="2">
    <location>
        <begin position="5"/>
        <end position="62"/>
    </location>
</feature>
<protein>
    <recommendedName>
        <fullName evidence="2">Peptidase A1 domain-containing protein</fullName>
    </recommendedName>
</protein>
<dbReference type="InterPro" id="IPR033121">
    <property type="entry name" value="PEPTIDASE_A1"/>
</dbReference>
<name>A0A3P7M3D9_STRVU</name>
<proteinExistence type="inferred from homology"/>
<dbReference type="PANTHER" id="PTHR47966:SF45">
    <property type="entry name" value="PEPTIDASE A1 DOMAIN-CONTAINING PROTEIN"/>
    <property type="match status" value="1"/>
</dbReference>
<keyword evidence="4" id="KW-1185">Reference proteome</keyword>
<dbReference type="PANTHER" id="PTHR47966">
    <property type="entry name" value="BETA-SITE APP-CLEAVING ENZYME, ISOFORM A-RELATED"/>
    <property type="match status" value="1"/>
</dbReference>
<evidence type="ECO:0000313" key="4">
    <source>
        <dbReference type="Proteomes" id="UP000270094"/>
    </source>
</evidence>
<dbReference type="GO" id="GO:0005764">
    <property type="term" value="C:lysosome"/>
    <property type="evidence" value="ECO:0007669"/>
    <property type="project" value="TreeGrafter"/>
</dbReference>
<accession>A0A3P7M3D9</accession>
<organism evidence="3 4">
    <name type="scientific">Strongylus vulgaris</name>
    <name type="common">Blood worm</name>
    <dbReference type="NCBI Taxonomy" id="40348"/>
    <lineage>
        <taxon>Eukaryota</taxon>
        <taxon>Metazoa</taxon>
        <taxon>Ecdysozoa</taxon>
        <taxon>Nematoda</taxon>
        <taxon>Chromadorea</taxon>
        <taxon>Rhabditida</taxon>
        <taxon>Rhabditina</taxon>
        <taxon>Rhabditomorpha</taxon>
        <taxon>Strongyloidea</taxon>
        <taxon>Strongylidae</taxon>
        <taxon>Strongylus</taxon>
    </lineage>
</organism>
<dbReference type="GO" id="GO:0006508">
    <property type="term" value="P:proteolysis"/>
    <property type="evidence" value="ECO:0007669"/>
    <property type="project" value="InterPro"/>
</dbReference>
<dbReference type="OrthoDB" id="5859701at2759"/>
<dbReference type="Pfam" id="PF00026">
    <property type="entry name" value="Asp"/>
    <property type="match status" value="1"/>
</dbReference>
<dbReference type="InterPro" id="IPR001461">
    <property type="entry name" value="Aspartic_peptidase_A1"/>
</dbReference>
<reference evidence="3 4" key="1">
    <citation type="submission" date="2018-11" db="EMBL/GenBank/DDBJ databases">
        <authorList>
            <consortium name="Pathogen Informatics"/>
        </authorList>
    </citation>
    <scope>NUCLEOTIDE SEQUENCE [LARGE SCALE GENOMIC DNA]</scope>
</reference>
<dbReference type="EMBL" id="UYYB01145494">
    <property type="protein sequence ID" value="VDM85798.1"/>
    <property type="molecule type" value="Genomic_DNA"/>
</dbReference>
<gene>
    <name evidence="3" type="ORF">SVUK_LOCUS20796</name>
</gene>
<dbReference type="InterPro" id="IPR021109">
    <property type="entry name" value="Peptidase_aspartic_dom_sf"/>
</dbReference>
<evidence type="ECO:0000256" key="1">
    <source>
        <dbReference type="ARBA" id="ARBA00007447"/>
    </source>
</evidence>
<evidence type="ECO:0000313" key="3">
    <source>
        <dbReference type="EMBL" id="VDM85798.1"/>
    </source>
</evidence>
<comment type="similarity">
    <text evidence="1">Belongs to the peptidase A1 family.</text>
</comment>
<dbReference type="Proteomes" id="UP000270094">
    <property type="component" value="Unassembled WGS sequence"/>
</dbReference>
<sequence length="90" mass="10330">MDRGESLLDEPIFTVWLARRGPQDGVPGGQFTYGGLDTEHCGPIIAYEKLSSPTYFQFKVKENFIFTHLVTVLVTDWGDWSRKTDKKENF</sequence>
<dbReference type="AlphaFoldDB" id="A0A3P7M3D9"/>
<dbReference type="Gene3D" id="2.60.40.1960">
    <property type="match status" value="1"/>
</dbReference>